<evidence type="ECO:0000313" key="2">
    <source>
        <dbReference type="EMBL" id="MBV4359054.1"/>
    </source>
</evidence>
<dbReference type="RefSeq" id="WP_217792893.1">
    <property type="nucleotide sequence ID" value="NZ_JAHSPG010000014.1"/>
</dbReference>
<name>A0A9E2SDC5_9BACT</name>
<keyword evidence="3" id="KW-1185">Reference proteome</keyword>
<evidence type="ECO:0000313" key="3">
    <source>
        <dbReference type="Proteomes" id="UP000812270"/>
    </source>
</evidence>
<proteinExistence type="predicted"/>
<gene>
    <name evidence="2" type="ORF">KTO63_17940</name>
</gene>
<comment type="caution">
    <text evidence="2">The sequence shown here is derived from an EMBL/GenBank/DDBJ whole genome shotgun (WGS) entry which is preliminary data.</text>
</comment>
<feature type="region of interest" description="Disordered" evidence="1">
    <location>
        <begin position="1"/>
        <end position="21"/>
    </location>
</feature>
<organism evidence="2 3">
    <name type="scientific">Pinibacter aurantiacus</name>
    <dbReference type="NCBI Taxonomy" id="2851599"/>
    <lineage>
        <taxon>Bacteria</taxon>
        <taxon>Pseudomonadati</taxon>
        <taxon>Bacteroidota</taxon>
        <taxon>Chitinophagia</taxon>
        <taxon>Chitinophagales</taxon>
        <taxon>Chitinophagaceae</taxon>
        <taxon>Pinibacter</taxon>
    </lineage>
</organism>
<dbReference type="EMBL" id="JAHSPG010000014">
    <property type="protein sequence ID" value="MBV4359054.1"/>
    <property type="molecule type" value="Genomic_DNA"/>
</dbReference>
<reference evidence="2" key="1">
    <citation type="submission" date="2021-06" db="EMBL/GenBank/DDBJ databases">
        <authorList>
            <person name="Huq M.A."/>
        </authorList>
    </citation>
    <scope>NUCLEOTIDE SEQUENCE</scope>
    <source>
        <strain evidence="2">MAH-26</strain>
    </source>
</reference>
<sequence>MKKIAQLGGPHSTSYKNKSNRRQKDACLTVFMEQAHIHISSHKVKAHELFGSFTANILKEKVVFTR</sequence>
<accession>A0A9E2SDC5</accession>
<dbReference type="AlphaFoldDB" id="A0A9E2SDC5"/>
<dbReference type="Proteomes" id="UP000812270">
    <property type="component" value="Unassembled WGS sequence"/>
</dbReference>
<protein>
    <submittedName>
        <fullName evidence="2">Uncharacterized protein</fullName>
    </submittedName>
</protein>
<evidence type="ECO:0000256" key="1">
    <source>
        <dbReference type="SAM" id="MobiDB-lite"/>
    </source>
</evidence>